<organism evidence="2 3">
    <name type="scientific">Actinosynnema pretiosum</name>
    <dbReference type="NCBI Taxonomy" id="42197"/>
    <lineage>
        <taxon>Bacteria</taxon>
        <taxon>Bacillati</taxon>
        <taxon>Actinomycetota</taxon>
        <taxon>Actinomycetes</taxon>
        <taxon>Pseudonocardiales</taxon>
        <taxon>Pseudonocardiaceae</taxon>
        <taxon>Actinosynnema</taxon>
    </lineage>
</organism>
<dbReference type="Proteomes" id="UP000218505">
    <property type="component" value="Chromosome"/>
</dbReference>
<evidence type="ECO:0000313" key="2">
    <source>
        <dbReference type="EMBL" id="ATE55970.1"/>
    </source>
</evidence>
<evidence type="ECO:0000256" key="1">
    <source>
        <dbReference type="SAM" id="MobiDB-lite"/>
    </source>
</evidence>
<evidence type="ECO:0008006" key="4">
    <source>
        <dbReference type="Google" id="ProtNLM"/>
    </source>
</evidence>
<sequence>MTGRWHSRRLTGPSPLRGSNGVALGPDGRLHVAQFLAGRISAVDLATGDVEVVVPPGGPIQSPDDLAFAPDGSMVVTDLVPGKVWRRAPDGQYELLSAEVVLPNGIAFAGNRLYVNEMRPNGRLLELTADGPVELTGDLAMGNAMQLGPDGLLYYPHMITGRVYRVGVDGGEPELVADNVFEPVAVRFDLGGALLVLSRAATGVVTRIDLFGTGDRSTITSGVVGLDNAAFDAENRMFVSSYASGGVLELHPDGRTREVVRRGLDGPFGVTVDLGGVVRAADHYGTATLGPDGVDRELRTFTHGIAAHEGLLHLTSQYGQVRTHDPRTGETRDRARGVDRPLGVAVRADGSLVVAESGAGRVLLISPEDEVTVLADGLTRPVDVALDDEGRCHVSDPGQGAVLRLDGATPTPLLAGLVEPQGIAVLGGELFVVEVGTRSLRSIPLDGGDPRVELADLPVGGPDRPTPALFAAGLPGVAPSFAGLAAHDGALYLSADAEGSVLLLTEEPGR</sequence>
<dbReference type="SUPFAM" id="SSF63825">
    <property type="entry name" value="YWTD domain"/>
    <property type="match status" value="1"/>
</dbReference>
<dbReference type="InterPro" id="IPR011042">
    <property type="entry name" value="6-blade_b-propeller_TolB-like"/>
</dbReference>
<gene>
    <name evidence="2" type="ORF">CNX65_24050</name>
</gene>
<name>A0A290ZAB2_9PSEU</name>
<dbReference type="InterPro" id="IPR051344">
    <property type="entry name" value="Vgb"/>
</dbReference>
<feature type="region of interest" description="Disordered" evidence="1">
    <location>
        <begin position="1"/>
        <end position="22"/>
    </location>
</feature>
<accession>A0A290ZAB2</accession>
<proteinExistence type="predicted"/>
<protein>
    <recommendedName>
        <fullName evidence="4">Gluconolaconase</fullName>
    </recommendedName>
</protein>
<evidence type="ECO:0000313" key="3">
    <source>
        <dbReference type="Proteomes" id="UP000218505"/>
    </source>
</evidence>
<dbReference type="PANTHER" id="PTHR40274">
    <property type="entry name" value="VIRGINIAMYCIN B LYASE"/>
    <property type="match status" value="1"/>
</dbReference>
<keyword evidence="3" id="KW-1185">Reference proteome</keyword>
<dbReference type="AlphaFoldDB" id="A0A290ZAB2"/>
<dbReference type="KEGG" id="apre:CNX65_24050"/>
<reference evidence="2" key="1">
    <citation type="submission" date="2017-09" db="EMBL/GenBank/DDBJ databases">
        <title>Complete Genome Sequence of ansamitocin-producing Bacterium Actinosynnema pretiosum X47.</title>
        <authorList>
            <person name="Cao G."/>
            <person name="Zong G."/>
            <person name="Zhong C."/>
            <person name="Fu J."/>
        </authorList>
    </citation>
    <scope>NUCLEOTIDE SEQUENCE [LARGE SCALE GENOMIC DNA]</scope>
    <source>
        <strain evidence="2">X47</strain>
    </source>
</reference>
<dbReference type="Gene3D" id="2.120.10.30">
    <property type="entry name" value="TolB, C-terminal domain"/>
    <property type="match status" value="3"/>
</dbReference>
<dbReference type="SUPFAM" id="SSF63829">
    <property type="entry name" value="Calcium-dependent phosphotriesterase"/>
    <property type="match status" value="1"/>
</dbReference>
<dbReference type="EMBL" id="CP023445">
    <property type="protein sequence ID" value="ATE55970.1"/>
    <property type="molecule type" value="Genomic_DNA"/>
</dbReference>
<dbReference type="RefSeq" id="WP_096495798.1">
    <property type="nucleotide sequence ID" value="NZ_CP023445.1"/>
</dbReference>
<dbReference type="PANTHER" id="PTHR40274:SF4">
    <property type="entry name" value="BLL1406 PROTEIN"/>
    <property type="match status" value="1"/>
</dbReference>